<comment type="caution">
    <text evidence="1">The sequence shown here is derived from an EMBL/GenBank/DDBJ whole genome shotgun (WGS) entry which is preliminary data.</text>
</comment>
<accession>A0A944MBE4</accession>
<name>A0A944MBE4_9GAMM</name>
<dbReference type="InterPro" id="IPR008554">
    <property type="entry name" value="Glutaredoxin-like"/>
</dbReference>
<dbReference type="AlphaFoldDB" id="A0A944MBE4"/>
<reference evidence="1 2" key="1">
    <citation type="submission" date="2021-05" db="EMBL/GenBank/DDBJ databases">
        <title>Genetic and Functional Diversity in Clade A Lucinid endosymbionts from the Bahamas.</title>
        <authorList>
            <person name="Giani N.M."/>
            <person name="Engel A.S."/>
            <person name="Campbell B.J."/>
        </authorList>
    </citation>
    <scope>NUCLEOTIDE SEQUENCE [LARGE SCALE GENOMIC DNA]</scope>
    <source>
        <strain evidence="1">LUC16012Gg_MoonRockCtena</strain>
    </source>
</reference>
<evidence type="ECO:0000313" key="1">
    <source>
        <dbReference type="EMBL" id="MBT2990779.1"/>
    </source>
</evidence>
<dbReference type="Proteomes" id="UP000770889">
    <property type="component" value="Unassembled WGS sequence"/>
</dbReference>
<dbReference type="InterPro" id="IPR036249">
    <property type="entry name" value="Thioredoxin-like_sf"/>
</dbReference>
<organism evidence="1 2">
    <name type="scientific">Candidatus Thiodiazotropha taylori</name>
    <dbReference type="NCBI Taxonomy" id="2792791"/>
    <lineage>
        <taxon>Bacteria</taxon>
        <taxon>Pseudomonadati</taxon>
        <taxon>Pseudomonadota</taxon>
        <taxon>Gammaproteobacteria</taxon>
        <taxon>Chromatiales</taxon>
        <taxon>Sedimenticolaceae</taxon>
        <taxon>Candidatus Thiodiazotropha</taxon>
    </lineage>
</organism>
<dbReference type="SUPFAM" id="SSF52833">
    <property type="entry name" value="Thioredoxin-like"/>
    <property type="match status" value="1"/>
</dbReference>
<protein>
    <submittedName>
        <fullName evidence="1">Glutaredoxin family protein</fullName>
    </submittedName>
</protein>
<dbReference type="Gene3D" id="3.40.30.10">
    <property type="entry name" value="Glutaredoxin"/>
    <property type="match status" value="1"/>
</dbReference>
<proteinExistence type="predicted"/>
<gene>
    <name evidence="1" type="ORF">KME65_17620</name>
</gene>
<sequence length="80" mass="9755">MSPLRFYYREGCHLCDDMLQELKRLQTEWRFELIEIDIDRYPEFRDSYHTRIPLLEDNQGRCLSEYFLDQASLLSYLQGA</sequence>
<dbReference type="Pfam" id="PF05768">
    <property type="entry name" value="Glrx-like"/>
    <property type="match status" value="1"/>
</dbReference>
<evidence type="ECO:0000313" key="2">
    <source>
        <dbReference type="Proteomes" id="UP000770889"/>
    </source>
</evidence>
<dbReference type="EMBL" id="JAHHGM010000021">
    <property type="protein sequence ID" value="MBT2990779.1"/>
    <property type="molecule type" value="Genomic_DNA"/>
</dbReference>